<dbReference type="GO" id="GO:0003677">
    <property type="term" value="F:DNA binding"/>
    <property type="evidence" value="ECO:0007669"/>
    <property type="project" value="InterPro"/>
</dbReference>
<sequence length="56" mass="6343">MPKPYPEEFRRDVVAVARKHEAPLSQIARDFGISEATLHNWLRKADVDDGVRPGVT</sequence>
<feature type="non-terminal residue" evidence="1">
    <location>
        <position position="56"/>
    </location>
</feature>
<reference evidence="1 2" key="1">
    <citation type="submission" date="2019-11" db="EMBL/GenBank/DDBJ databases">
        <title>Draft genome sequence of Kocuria indica DP-K7, a methyl red degrading Actinobacterium.</title>
        <authorList>
            <person name="Kumaran S."/>
            <person name="Tischler D."/>
            <person name="Ngo A.C.R."/>
            <person name="Schultes F."/>
        </authorList>
    </citation>
    <scope>NUCLEOTIDE SEQUENCE [LARGE SCALE GENOMIC DNA]</scope>
    <source>
        <strain evidence="1 2">DP-K7</strain>
    </source>
</reference>
<name>A0A6N9R1M8_9MICC</name>
<dbReference type="SUPFAM" id="SSF46689">
    <property type="entry name" value="Homeodomain-like"/>
    <property type="match status" value="1"/>
</dbReference>
<organism evidence="1 2">
    <name type="scientific">Kocuria marina subsp. indica</name>
    <dbReference type="NCBI Taxonomy" id="1049583"/>
    <lineage>
        <taxon>Bacteria</taxon>
        <taxon>Bacillati</taxon>
        <taxon>Actinomycetota</taxon>
        <taxon>Actinomycetes</taxon>
        <taxon>Micrococcales</taxon>
        <taxon>Micrococcaceae</taxon>
        <taxon>Kocuria</taxon>
    </lineage>
</organism>
<dbReference type="GO" id="GO:0006313">
    <property type="term" value="P:DNA transposition"/>
    <property type="evidence" value="ECO:0007669"/>
    <property type="project" value="InterPro"/>
</dbReference>
<proteinExistence type="predicted"/>
<dbReference type="GO" id="GO:0004803">
    <property type="term" value="F:transposase activity"/>
    <property type="evidence" value="ECO:0007669"/>
    <property type="project" value="InterPro"/>
</dbReference>
<dbReference type="Gene3D" id="1.10.10.10">
    <property type="entry name" value="Winged helix-like DNA-binding domain superfamily/Winged helix DNA-binding domain"/>
    <property type="match status" value="1"/>
</dbReference>
<dbReference type="InterPro" id="IPR036388">
    <property type="entry name" value="WH-like_DNA-bd_sf"/>
</dbReference>
<comment type="caution">
    <text evidence="1">The sequence shown here is derived from an EMBL/GenBank/DDBJ whole genome shotgun (WGS) entry which is preliminary data.</text>
</comment>
<dbReference type="EMBL" id="WMHZ01000014">
    <property type="protein sequence ID" value="NDO78578.1"/>
    <property type="molecule type" value="Genomic_DNA"/>
</dbReference>
<dbReference type="Pfam" id="PF01527">
    <property type="entry name" value="HTH_Tnp_1"/>
    <property type="match status" value="1"/>
</dbReference>
<dbReference type="AlphaFoldDB" id="A0A6N9R1M8"/>
<dbReference type="InterPro" id="IPR009057">
    <property type="entry name" value="Homeodomain-like_sf"/>
</dbReference>
<evidence type="ECO:0000313" key="1">
    <source>
        <dbReference type="EMBL" id="NDO78578.1"/>
    </source>
</evidence>
<dbReference type="InterPro" id="IPR002514">
    <property type="entry name" value="Transposase_8"/>
</dbReference>
<dbReference type="Proteomes" id="UP000471026">
    <property type="component" value="Unassembled WGS sequence"/>
</dbReference>
<evidence type="ECO:0000313" key="2">
    <source>
        <dbReference type="Proteomes" id="UP000471026"/>
    </source>
</evidence>
<protein>
    <submittedName>
        <fullName evidence="1">Transposase</fullName>
    </submittedName>
</protein>
<gene>
    <name evidence="1" type="ORF">GKZ75_10145</name>
</gene>
<accession>A0A6N9R1M8</accession>
<dbReference type="RefSeq" id="WP_162229911.1">
    <property type="nucleotide sequence ID" value="NZ_WMHZ01000014.1"/>
</dbReference>